<keyword evidence="2" id="KW-1185">Reference proteome</keyword>
<comment type="caution">
    <text evidence="1">The sequence shown here is derived from an EMBL/GenBank/DDBJ whole genome shotgun (WGS) entry which is preliminary data.</text>
</comment>
<gene>
    <name evidence="1" type="ORF">B0H16DRAFT_1718451</name>
</gene>
<dbReference type="Proteomes" id="UP001215598">
    <property type="component" value="Unassembled WGS sequence"/>
</dbReference>
<sequence>MVVVDLRYDIRTMVVRTLDERGGTLKDLIIFCQRFRELYGTRIAVTRGSKENLVGHILDRLDAFEATENVHAWGVAYNAWLDMTRRKFPHASREEEAAR</sequence>
<dbReference type="EMBL" id="JARKIB010000029">
    <property type="protein sequence ID" value="KAJ7763814.1"/>
    <property type="molecule type" value="Genomic_DNA"/>
</dbReference>
<protein>
    <submittedName>
        <fullName evidence="1">Uncharacterized protein</fullName>
    </submittedName>
</protein>
<organism evidence="1 2">
    <name type="scientific">Mycena metata</name>
    <dbReference type="NCBI Taxonomy" id="1033252"/>
    <lineage>
        <taxon>Eukaryota</taxon>
        <taxon>Fungi</taxon>
        <taxon>Dikarya</taxon>
        <taxon>Basidiomycota</taxon>
        <taxon>Agaricomycotina</taxon>
        <taxon>Agaricomycetes</taxon>
        <taxon>Agaricomycetidae</taxon>
        <taxon>Agaricales</taxon>
        <taxon>Marasmiineae</taxon>
        <taxon>Mycenaceae</taxon>
        <taxon>Mycena</taxon>
    </lineage>
</organism>
<dbReference type="AlphaFoldDB" id="A0AAD7JI05"/>
<proteinExistence type="predicted"/>
<reference evidence="1" key="1">
    <citation type="submission" date="2023-03" db="EMBL/GenBank/DDBJ databases">
        <title>Massive genome expansion in bonnet fungi (Mycena s.s.) driven by repeated elements and novel gene families across ecological guilds.</title>
        <authorList>
            <consortium name="Lawrence Berkeley National Laboratory"/>
            <person name="Harder C.B."/>
            <person name="Miyauchi S."/>
            <person name="Viragh M."/>
            <person name="Kuo A."/>
            <person name="Thoen E."/>
            <person name="Andreopoulos B."/>
            <person name="Lu D."/>
            <person name="Skrede I."/>
            <person name="Drula E."/>
            <person name="Henrissat B."/>
            <person name="Morin E."/>
            <person name="Kohler A."/>
            <person name="Barry K."/>
            <person name="LaButti K."/>
            <person name="Morin E."/>
            <person name="Salamov A."/>
            <person name="Lipzen A."/>
            <person name="Mereny Z."/>
            <person name="Hegedus B."/>
            <person name="Baldrian P."/>
            <person name="Stursova M."/>
            <person name="Weitz H."/>
            <person name="Taylor A."/>
            <person name="Grigoriev I.V."/>
            <person name="Nagy L.G."/>
            <person name="Martin F."/>
            <person name="Kauserud H."/>
        </authorList>
    </citation>
    <scope>NUCLEOTIDE SEQUENCE</scope>
    <source>
        <strain evidence="1">CBHHK182m</strain>
    </source>
</reference>
<accession>A0AAD7JI05</accession>
<name>A0AAD7JI05_9AGAR</name>
<evidence type="ECO:0000313" key="2">
    <source>
        <dbReference type="Proteomes" id="UP001215598"/>
    </source>
</evidence>
<evidence type="ECO:0000313" key="1">
    <source>
        <dbReference type="EMBL" id="KAJ7763814.1"/>
    </source>
</evidence>